<feature type="transmembrane region" description="Helical" evidence="1">
    <location>
        <begin position="42"/>
        <end position="61"/>
    </location>
</feature>
<dbReference type="InterPro" id="IPR036681">
    <property type="entry name" value="PgpA-like_sf"/>
</dbReference>
<dbReference type="EMBL" id="PQAP01000192">
    <property type="protein sequence ID" value="PWB68714.1"/>
    <property type="molecule type" value="Genomic_DNA"/>
</dbReference>
<proteinExistence type="predicted"/>
<name>A0A855X2S9_9BACT</name>
<dbReference type="PIRSF" id="PIRSF006162">
    <property type="entry name" value="PgpA"/>
    <property type="match status" value="1"/>
</dbReference>
<keyword evidence="1" id="KW-0472">Membrane</keyword>
<feature type="domain" description="YutG/PgpA" evidence="2">
    <location>
        <begin position="8"/>
        <end position="144"/>
    </location>
</feature>
<dbReference type="GO" id="GO:0008962">
    <property type="term" value="F:phosphatidylglycerophosphatase activity"/>
    <property type="evidence" value="ECO:0007669"/>
    <property type="project" value="InterPro"/>
</dbReference>
<evidence type="ECO:0000256" key="1">
    <source>
        <dbReference type="SAM" id="Phobius"/>
    </source>
</evidence>
<dbReference type="Pfam" id="PF04608">
    <property type="entry name" value="PgpA"/>
    <property type="match status" value="1"/>
</dbReference>
<dbReference type="Proteomes" id="UP000250918">
    <property type="component" value="Unassembled WGS sequence"/>
</dbReference>
<dbReference type="CDD" id="cd06971">
    <property type="entry name" value="PgpA"/>
    <property type="match status" value="1"/>
</dbReference>
<keyword evidence="1" id="KW-0812">Transmembrane</keyword>
<evidence type="ECO:0000259" key="2">
    <source>
        <dbReference type="Pfam" id="PF04608"/>
    </source>
</evidence>
<dbReference type="PANTHER" id="PTHR36305">
    <property type="entry name" value="PHOSPHATIDYLGLYCEROPHOSPHATASE A"/>
    <property type="match status" value="1"/>
</dbReference>
<keyword evidence="1" id="KW-1133">Transmembrane helix</keyword>
<feature type="transmembrane region" description="Helical" evidence="1">
    <location>
        <begin position="82"/>
        <end position="103"/>
    </location>
</feature>
<gene>
    <name evidence="3" type="ORF">C3F09_11025</name>
</gene>
<comment type="caution">
    <text evidence="3">The sequence shown here is derived from an EMBL/GenBank/DDBJ whole genome shotgun (WGS) entry which is preliminary data.</text>
</comment>
<protein>
    <submittedName>
        <fullName evidence="3">Phosphatidylglycerophosphatase A</fullName>
    </submittedName>
</protein>
<dbReference type="SUPFAM" id="SSF101307">
    <property type="entry name" value="YutG-like"/>
    <property type="match status" value="1"/>
</dbReference>
<dbReference type="PANTHER" id="PTHR36305:SF1">
    <property type="entry name" value="PHOSPHATIDYLGLYCEROPHOSPHATASE A"/>
    <property type="match status" value="1"/>
</dbReference>
<dbReference type="GO" id="GO:0006629">
    <property type="term" value="P:lipid metabolic process"/>
    <property type="evidence" value="ECO:0007669"/>
    <property type="project" value="InterPro"/>
</dbReference>
<organism evidence="3 4">
    <name type="scientific">candidate division GN15 bacterium</name>
    <dbReference type="NCBI Taxonomy" id="2072418"/>
    <lineage>
        <taxon>Bacteria</taxon>
        <taxon>candidate division GN15</taxon>
    </lineage>
</organism>
<accession>A0A855X2S9</accession>
<evidence type="ECO:0000313" key="3">
    <source>
        <dbReference type="EMBL" id="PWB68714.1"/>
    </source>
</evidence>
<evidence type="ECO:0000313" key="4">
    <source>
        <dbReference type="Proteomes" id="UP000250918"/>
    </source>
</evidence>
<dbReference type="InterPro" id="IPR026037">
    <property type="entry name" value="PgpA"/>
</dbReference>
<reference evidence="3 4" key="1">
    <citation type="journal article" date="2018" name="ISME J.">
        <title>A methanotrophic archaeon couples anaerobic oxidation of methane to Fe(III) reduction.</title>
        <authorList>
            <person name="Cai C."/>
            <person name="Leu A.O."/>
            <person name="Xie G.J."/>
            <person name="Guo J."/>
            <person name="Feng Y."/>
            <person name="Zhao J.X."/>
            <person name="Tyson G.W."/>
            <person name="Yuan Z."/>
            <person name="Hu S."/>
        </authorList>
    </citation>
    <scope>NUCLEOTIDE SEQUENCE [LARGE SCALE GENOMIC DNA]</scope>
    <source>
        <strain evidence="3">FeB_12</strain>
    </source>
</reference>
<dbReference type="AlphaFoldDB" id="A0A855X2S9"/>
<sequence>MPVWLTRILATGLYTGLSPSIPGTTGTVPAWLLLWFLLPQNWVVQTIVLIVILGISVWLATEAEGIFGHDSKKIVIDEWAGMMVAVLFLPHTLTAYLLAFGAFRLFDVVKLWPAAQLERLPSGWGVTMDDVAAGVQANILVRIIILIIARV</sequence>
<dbReference type="InterPro" id="IPR007686">
    <property type="entry name" value="YutG/PgpA"/>
</dbReference>